<keyword evidence="3" id="KW-0444">Lipid biosynthesis</keyword>
<dbReference type="STRING" id="328396.RU93_GL002075"/>
<dbReference type="InterPro" id="IPR001736">
    <property type="entry name" value="PLipase_D/transphosphatidylase"/>
</dbReference>
<proteinExistence type="predicted"/>
<feature type="transmembrane region" description="Helical" evidence="13">
    <location>
        <begin position="32"/>
        <end position="50"/>
    </location>
</feature>
<keyword evidence="16" id="KW-1185">Reference proteome</keyword>
<dbReference type="SMART" id="SM00155">
    <property type="entry name" value="PLDc"/>
    <property type="match status" value="2"/>
</dbReference>
<keyword evidence="2" id="KW-1003">Cell membrane</keyword>
<evidence type="ECO:0000313" key="15">
    <source>
        <dbReference type="EMBL" id="OJG10559.1"/>
    </source>
</evidence>
<dbReference type="GO" id="GO:0005886">
    <property type="term" value="C:plasma membrane"/>
    <property type="evidence" value="ECO:0007669"/>
    <property type="project" value="UniProtKB-SubCell"/>
</dbReference>
<evidence type="ECO:0000256" key="13">
    <source>
        <dbReference type="SAM" id="Phobius"/>
    </source>
</evidence>
<gene>
    <name evidence="15" type="ORF">RU93_GL002075</name>
</gene>
<evidence type="ECO:0000256" key="6">
    <source>
        <dbReference type="ARBA" id="ARBA00022737"/>
    </source>
</evidence>
<feature type="transmembrane region" description="Helical" evidence="13">
    <location>
        <begin position="59"/>
        <end position="79"/>
    </location>
</feature>
<evidence type="ECO:0000313" key="16">
    <source>
        <dbReference type="Proteomes" id="UP000182149"/>
    </source>
</evidence>
<dbReference type="CDD" id="cd09110">
    <property type="entry name" value="PLDc_CLS_1"/>
    <property type="match status" value="1"/>
</dbReference>
<dbReference type="AlphaFoldDB" id="A0A1L8QSU9"/>
<evidence type="ECO:0000256" key="10">
    <source>
        <dbReference type="ARBA" id="ARBA00023209"/>
    </source>
</evidence>
<sequence length="508" mass="58550">MKNKFQQMVFITVLFLLLLFFFYWIFGSFLLLSLFIEGVTVLFASYLIFFDQRNATSKFAWLLAMLMIPYFGLLLFLLLGRNQQKRRFSPIQKKNQQQLTRYLTHFFAQQEQWLGKENVLSSELYHLSGNAALRGNALESLADGEEAYQRILSDIRDATHHVHLFYFIYKADDTGKELAQLLMEKAAEGVEVRFMYDSVGSIKLPFDWLKQLVAAGIDVRPYDLVNSPLLSTRLNWRNHRKMVIVDGKVAHIGGMNLGNEYRSLTEKFTYWRDTNLRIEGPAALEVQGVFLHDWLYFEQEPEVASPFIDQAALYFPTEAIEKADDENCQIIFGGPYDKERMIHDAFMDVIGKATTSIKIASPYFVPDEESMATLRRAARSGIKVELMIPGKGDRALSYFGNTSFIDRLLEAGINVYFYDKEAFLHGKYMIIDDTIATIGSTNFDVRSFYLNHEISAFIYGPSKTVVEIVNQFKEDLLKSEQVTQKQRATRSISQRIKERLSAFFAPLL</sequence>
<dbReference type="Gene3D" id="3.30.870.10">
    <property type="entry name" value="Endonuclease Chain A"/>
    <property type="match status" value="2"/>
</dbReference>
<evidence type="ECO:0000256" key="2">
    <source>
        <dbReference type="ARBA" id="ARBA00022475"/>
    </source>
</evidence>
<keyword evidence="9 13" id="KW-0472">Membrane</keyword>
<keyword evidence="10" id="KW-0594">Phospholipid biosynthesis</keyword>
<evidence type="ECO:0000256" key="3">
    <source>
        <dbReference type="ARBA" id="ARBA00022516"/>
    </source>
</evidence>
<dbReference type="NCBIfam" id="TIGR04265">
    <property type="entry name" value="bac_cardiolipin"/>
    <property type="match status" value="1"/>
</dbReference>
<dbReference type="Proteomes" id="UP000182149">
    <property type="component" value="Unassembled WGS sequence"/>
</dbReference>
<evidence type="ECO:0000256" key="8">
    <source>
        <dbReference type="ARBA" id="ARBA00023098"/>
    </source>
</evidence>
<dbReference type="InterPro" id="IPR022924">
    <property type="entry name" value="Cardiolipin_synthase"/>
</dbReference>
<dbReference type="OrthoDB" id="9762009at2"/>
<dbReference type="PROSITE" id="PS50035">
    <property type="entry name" value="PLD"/>
    <property type="match status" value="2"/>
</dbReference>
<keyword evidence="8" id="KW-0443">Lipid metabolism</keyword>
<keyword evidence="6" id="KW-0677">Repeat</keyword>
<dbReference type="EMBL" id="JXKD01000007">
    <property type="protein sequence ID" value="OJG10559.1"/>
    <property type="molecule type" value="Genomic_DNA"/>
</dbReference>
<feature type="domain" description="PLD phosphodiesterase" evidence="14">
    <location>
        <begin position="420"/>
        <end position="447"/>
    </location>
</feature>
<dbReference type="InterPro" id="IPR027379">
    <property type="entry name" value="CLS_N"/>
</dbReference>
<name>A0A1L8QSU9_9ENTE</name>
<dbReference type="GO" id="GO:0032049">
    <property type="term" value="P:cardiolipin biosynthetic process"/>
    <property type="evidence" value="ECO:0007669"/>
    <property type="project" value="UniProtKB-UniRule"/>
</dbReference>
<feature type="domain" description="PLD phosphodiesterase" evidence="14">
    <location>
        <begin position="234"/>
        <end position="261"/>
    </location>
</feature>
<evidence type="ECO:0000256" key="5">
    <source>
        <dbReference type="ARBA" id="ARBA00022692"/>
    </source>
</evidence>
<dbReference type="GO" id="GO:0008808">
    <property type="term" value="F:cardiolipin synthase activity"/>
    <property type="evidence" value="ECO:0007669"/>
    <property type="project" value="UniProtKB-UniRule"/>
</dbReference>
<keyword evidence="7 13" id="KW-1133">Transmembrane helix</keyword>
<keyword evidence="4" id="KW-0808">Transferase</keyword>
<organism evidence="15 16">
    <name type="scientific">Enterococcus aquimarinus</name>
    <dbReference type="NCBI Taxonomy" id="328396"/>
    <lineage>
        <taxon>Bacteria</taxon>
        <taxon>Bacillati</taxon>
        <taxon>Bacillota</taxon>
        <taxon>Bacilli</taxon>
        <taxon>Lactobacillales</taxon>
        <taxon>Enterococcaceae</taxon>
        <taxon>Enterococcus</taxon>
    </lineage>
</organism>
<keyword evidence="11" id="KW-1208">Phospholipid metabolism</keyword>
<dbReference type="EC" id="2.7.8.-" evidence="12"/>
<keyword evidence="5 13" id="KW-0812">Transmembrane</keyword>
<dbReference type="PANTHER" id="PTHR21248">
    <property type="entry name" value="CARDIOLIPIN SYNTHASE"/>
    <property type="match status" value="1"/>
</dbReference>
<reference evidence="15 16" key="1">
    <citation type="submission" date="2014-12" db="EMBL/GenBank/DDBJ databases">
        <title>Draft genome sequences of 29 type strains of Enterococci.</title>
        <authorList>
            <person name="Zhong Z."/>
            <person name="Sun Z."/>
            <person name="Liu W."/>
            <person name="Zhang W."/>
            <person name="Zhang H."/>
        </authorList>
    </citation>
    <scope>NUCLEOTIDE SEQUENCE [LARGE SCALE GENOMIC DNA]</scope>
    <source>
        <strain evidence="15 16">DSM 17690</strain>
    </source>
</reference>
<evidence type="ECO:0000256" key="11">
    <source>
        <dbReference type="ARBA" id="ARBA00023264"/>
    </source>
</evidence>
<evidence type="ECO:0000256" key="12">
    <source>
        <dbReference type="NCBIfam" id="TIGR04265"/>
    </source>
</evidence>
<evidence type="ECO:0000256" key="4">
    <source>
        <dbReference type="ARBA" id="ARBA00022679"/>
    </source>
</evidence>
<evidence type="ECO:0000256" key="7">
    <source>
        <dbReference type="ARBA" id="ARBA00022989"/>
    </source>
</evidence>
<comment type="subcellular location">
    <subcellularLocation>
        <location evidence="1">Cell membrane</location>
        <topology evidence="1">Multi-pass membrane protein</topology>
    </subcellularLocation>
</comment>
<comment type="caution">
    <text evidence="15">The sequence shown here is derived from an EMBL/GenBank/DDBJ whole genome shotgun (WGS) entry which is preliminary data.</text>
</comment>
<dbReference type="InterPro" id="IPR025202">
    <property type="entry name" value="PLD-like_dom"/>
</dbReference>
<feature type="transmembrane region" description="Helical" evidence="13">
    <location>
        <begin position="7"/>
        <end position="26"/>
    </location>
</feature>
<dbReference type="Pfam" id="PF13396">
    <property type="entry name" value="PLDc_N"/>
    <property type="match status" value="1"/>
</dbReference>
<dbReference type="SUPFAM" id="SSF56024">
    <property type="entry name" value="Phospholipase D/nuclease"/>
    <property type="match status" value="2"/>
</dbReference>
<dbReference type="PANTHER" id="PTHR21248:SF22">
    <property type="entry name" value="PHOSPHOLIPASE D"/>
    <property type="match status" value="1"/>
</dbReference>
<protein>
    <recommendedName>
        <fullName evidence="12">Cardiolipin synthase</fullName>
        <ecNumber evidence="12">2.7.8.-</ecNumber>
    </recommendedName>
</protein>
<evidence type="ECO:0000256" key="1">
    <source>
        <dbReference type="ARBA" id="ARBA00004651"/>
    </source>
</evidence>
<evidence type="ECO:0000259" key="14">
    <source>
        <dbReference type="PROSITE" id="PS50035"/>
    </source>
</evidence>
<dbReference type="CDD" id="cd09112">
    <property type="entry name" value="PLDc_CLS_2"/>
    <property type="match status" value="1"/>
</dbReference>
<dbReference type="Pfam" id="PF13091">
    <property type="entry name" value="PLDc_2"/>
    <property type="match status" value="2"/>
</dbReference>
<evidence type="ECO:0000256" key="9">
    <source>
        <dbReference type="ARBA" id="ARBA00023136"/>
    </source>
</evidence>
<accession>A0A1L8QSU9</accession>